<feature type="domain" description="PAS" evidence="9">
    <location>
        <begin position="210"/>
        <end position="245"/>
    </location>
</feature>
<keyword evidence="7" id="KW-0175">Coiled coil</keyword>
<dbReference type="SMART" id="SM00091">
    <property type="entry name" value="PAS"/>
    <property type="match status" value="1"/>
</dbReference>
<evidence type="ECO:0000259" key="9">
    <source>
        <dbReference type="PROSITE" id="PS50112"/>
    </source>
</evidence>
<dbReference type="Pfam" id="PF08448">
    <property type="entry name" value="PAS_4"/>
    <property type="match status" value="1"/>
</dbReference>
<evidence type="ECO:0000256" key="2">
    <source>
        <dbReference type="ARBA" id="ARBA00012438"/>
    </source>
</evidence>
<dbReference type="AlphaFoldDB" id="U5QFE0"/>
<dbReference type="STRING" id="1183438.GKIL_0138"/>
<evidence type="ECO:0000313" key="10">
    <source>
        <dbReference type="EMBL" id="AGY56385.1"/>
    </source>
</evidence>
<accession>U5QFE0</accession>
<dbReference type="SUPFAM" id="SSF55874">
    <property type="entry name" value="ATPase domain of HSP90 chaperone/DNA topoisomerase II/histidine kinase"/>
    <property type="match status" value="1"/>
</dbReference>
<dbReference type="Gene3D" id="3.30.565.10">
    <property type="entry name" value="Histidine kinase-like ATPase, C-terminal domain"/>
    <property type="match status" value="1"/>
</dbReference>
<dbReference type="InterPro" id="IPR003661">
    <property type="entry name" value="HisK_dim/P_dom"/>
</dbReference>
<dbReference type="InterPro" id="IPR013656">
    <property type="entry name" value="PAS_4"/>
</dbReference>
<evidence type="ECO:0000256" key="5">
    <source>
        <dbReference type="ARBA" id="ARBA00022777"/>
    </source>
</evidence>
<dbReference type="InterPro" id="IPR003594">
    <property type="entry name" value="HATPase_dom"/>
</dbReference>
<dbReference type="InterPro" id="IPR036890">
    <property type="entry name" value="HATPase_C_sf"/>
</dbReference>
<sequence>MNLPDKSASGSRVGVGNVQLKDVLITDQLAQRPSRLPDWQAENRALKALAAQLAAAPERILHSLVEWGFKLCGPGTVGVSLLEEQTDGNLIFRWVAVAGELASLEGRSTPGRFSPCGITLERGTPQLFAYPGRYFSRLQVPGHPIVEGLVVPLGGAGRRLGTIWIASHQESHRFDNEDVRLMTSLADFAAAALLQSENRRDAEQAALLRSGQFYRSILESSPDCIEVLDSRGTIVYINENSVRMMELATPGQIIGTNWLSLWRAKDGDLARRALAVARTGGVGRFSSYRSGARGTVRWWEVVVTLIPAAAEQPVRLLCTLRDASVHRRYEDAIVALNRNLYHRLNELQTLFEVLPAGLAVSEDPGCQPIRINLALASMLQLPQEADLVFNEQPSPPYQLYLENGEAVNLQTILRQAVDRETLSDFKVEVRCDNGTCLHLLGNAAVLTDEVGCKRGALLTLLDITQLTQVLAERQRLLGQARAAQVVAEMAQAEAEIAQGEAETANQIKEDFLAVLSHELRTPLNPIVGWTQLLRRGTLSSEQQVLALETIERNAKLQNELISSLLDASRIERDKFEYKFQPLDPAVTVRTAIAAVAVLAEQAKVELVVSIAEVLPAIKADPTRLTQVVWNLLTNAIKFTPSGGQVEIQLEASAQLVRLVVRDNGIGIAAAFLPHIFERFRQADTSRTRRSGGLGLGLFIVRRIVEAHGGQVRAESKGEGRGSTFTVELPLYQEN</sequence>
<dbReference type="PANTHER" id="PTHR43547:SF2">
    <property type="entry name" value="HYBRID SIGNAL TRANSDUCTION HISTIDINE KINASE C"/>
    <property type="match status" value="1"/>
</dbReference>
<dbReference type="CDD" id="cd00082">
    <property type="entry name" value="HisKA"/>
    <property type="match status" value="1"/>
</dbReference>
<dbReference type="CDD" id="cd00130">
    <property type="entry name" value="PAS"/>
    <property type="match status" value="1"/>
</dbReference>
<name>U5QFE0_GLOK1</name>
<dbReference type="KEGG" id="glj:GKIL_0138"/>
<dbReference type="InterPro" id="IPR029016">
    <property type="entry name" value="GAF-like_dom_sf"/>
</dbReference>
<evidence type="ECO:0000256" key="4">
    <source>
        <dbReference type="ARBA" id="ARBA00022679"/>
    </source>
</evidence>
<dbReference type="Pfam" id="PF13185">
    <property type="entry name" value="GAF_2"/>
    <property type="match status" value="1"/>
</dbReference>
<dbReference type="Pfam" id="PF00512">
    <property type="entry name" value="HisKA"/>
    <property type="match status" value="1"/>
</dbReference>
<protein>
    <recommendedName>
        <fullName evidence="2">histidine kinase</fullName>
        <ecNumber evidence="2">2.7.13.3</ecNumber>
    </recommendedName>
</protein>
<dbReference type="InterPro" id="IPR005467">
    <property type="entry name" value="His_kinase_dom"/>
</dbReference>
<gene>
    <name evidence="10" type="ORF">GKIL_0138</name>
</gene>
<evidence type="ECO:0000256" key="6">
    <source>
        <dbReference type="ARBA" id="ARBA00023012"/>
    </source>
</evidence>
<dbReference type="Gene3D" id="3.30.450.20">
    <property type="entry name" value="PAS domain"/>
    <property type="match status" value="2"/>
</dbReference>
<dbReference type="Proteomes" id="UP000017396">
    <property type="component" value="Chromosome"/>
</dbReference>
<evidence type="ECO:0000313" key="11">
    <source>
        <dbReference type="Proteomes" id="UP000017396"/>
    </source>
</evidence>
<dbReference type="PROSITE" id="PS50112">
    <property type="entry name" value="PAS"/>
    <property type="match status" value="1"/>
</dbReference>
<dbReference type="SUPFAM" id="SSF47384">
    <property type="entry name" value="Homodimeric domain of signal transducing histidine kinase"/>
    <property type="match status" value="1"/>
</dbReference>
<dbReference type="OrthoDB" id="9768069at2"/>
<reference evidence="10 11" key="1">
    <citation type="journal article" date="2013" name="PLoS ONE">
        <title>Cultivation and Complete Genome Sequencing of Gloeobacter kilaueensis sp. nov., from a Lava Cave in Kilauea Caldera, Hawai'i.</title>
        <authorList>
            <person name="Saw J.H."/>
            <person name="Schatz M."/>
            <person name="Brown M.V."/>
            <person name="Kunkel D.D."/>
            <person name="Foster J.S."/>
            <person name="Shick H."/>
            <person name="Christensen S."/>
            <person name="Hou S."/>
            <person name="Wan X."/>
            <person name="Donachie S.P."/>
        </authorList>
    </citation>
    <scope>NUCLEOTIDE SEQUENCE [LARGE SCALE GENOMIC DNA]</scope>
    <source>
        <strain evidence="11">JS</strain>
    </source>
</reference>
<dbReference type="SMART" id="SM00388">
    <property type="entry name" value="HisKA"/>
    <property type="match status" value="1"/>
</dbReference>
<dbReference type="SMART" id="SM00065">
    <property type="entry name" value="GAF"/>
    <property type="match status" value="1"/>
</dbReference>
<dbReference type="SMART" id="SM00086">
    <property type="entry name" value="PAC"/>
    <property type="match status" value="2"/>
</dbReference>
<dbReference type="InterPro" id="IPR036097">
    <property type="entry name" value="HisK_dim/P_sf"/>
</dbReference>
<dbReference type="Pfam" id="PF02518">
    <property type="entry name" value="HATPase_c"/>
    <property type="match status" value="1"/>
</dbReference>
<dbReference type="InterPro" id="IPR035965">
    <property type="entry name" value="PAS-like_dom_sf"/>
</dbReference>
<dbReference type="CDD" id="cd16922">
    <property type="entry name" value="HATPase_EvgS-ArcB-TorS-like"/>
    <property type="match status" value="1"/>
</dbReference>
<evidence type="ECO:0000259" key="8">
    <source>
        <dbReference type="PROSITE" id="PS50109"/>
    </source>
</evidence>
<dbReference type="SMART" id="SM00387">
    <property type="entry name" value="HATPase_c"/>
    <property type="match status" value="1"/>
</dbReference>
<organism evidence="10 11">
    <name type="scientific">Gloeobacter kilaueensis (strain ATCC BAA-2537 / CCAP 1431/1 / ULC 316 / JS1)</name>
    <dbReference type="NCBI Taxonomy" id="1183438"/>
    <lineage>
        <taxon>Bacteria</taxon>
        <taxon>Bacillati</taxon>
        <taxon>Cyanobacteriota</taxon>
        <taxon>Cyanophyceae</taxon>
        <taxon>Gloeobacterales</taxon>
        <taxon>Gloeobacteraceae</taxon>
        <taxon>Gloeobacter</taxon>
    </lineage>
</organism>
<dbReference type="eggNOG" id="COG2205">
    <property type="taxonomic scope" value="Bacteria"/>
</dbReference>
<dbReference type="InterPro" id="IPR001610">
    <property type="entry name" value="PAC"/>
</dbReference>
<comment type="catalytic activity">
    <reaction evidence="1">
        <text>ATP + protein L-histidine = ADP + protein N-phospho-L-histidine.</text>
        <dbReference type="EC" id="2.7.13.3"/>
    </reaction>
</comment>
<dbReference type="HOGENOM" id="CLU_377566_0_0_3"/>
<dbReference type="Gene3D" id="3.30.450.40">
    <property type="match status" value="1"/>
</dbReference>
<evidence type="ECO:0000256" key="1">
    <source>
        <dbReference type="ARBA" id="ARBA00000085"/>
    </source>
</evidence>
<dbReference type="Gene3D" id="1.10.287.130">
    <property type="match status" value="1"/>
</dbReference>
<dbReference type="PROSITE" id="PS50109">
    <property type="entry name" value="HIS_KIN"/>
    <property type="match status" value="1"/>
</dbReference>
<dbReference type="EMBL" id="CP003587">
    <property type="protein sequence ID" value="AGY56385.1"/>
    <property type="molecule type" value="Genomic_DNA"/>
</dbReference>
<dbReference type="PANTHER" id="PTHR43547">
    <property type="entry name" value="TWO-COMPONENT HISTIDINE KINASE"/>
    <property type="match status" value="1"/>
</dbReference>
<dbReference type="InterPro" id="IPR003018">
    <property type="entry name" value="GAF"/>
</dbReference>
<feature type="coiled-coil region" evidence="7">
    <location>
        <begin position="482"/>
        <end position="509"/>
    </location>
</feature>
<evidence type="ECO:0000256" key="3">
    <source>
        <dbReference type="ARBA" id="ARBA00022553"/>
    </source>
</evidence>
<dbReference type="eggNOG" id="COG2203">
    <property type="taxonomic scope" value="Bacteria"/>
</dbReference>
<keyword evidence="11" id="KW-1185">Reference proteome</keyword>
<feature type="domain" description="Histidine kinase" evidence="8">
    <location>
        <begin position="514"/>
        <end position="732"/>
    </location>
</feature>
<dbReference type="NCBIfam" id="TIGR00229">
    <property type="entry name" value="sensory_box"/>
    <property type="match status" value="1"/>
</dbReference>
<dbReference type="SUPFAM" id="SSF55781">
    <property type="entry name" value="GAF domain-like"/>
    <property type="match status" value="1"/>
</dbReference>
<dbReference type="PATRIC" id="fig|1183438.3.peg.135"/>
<proteinExistence type="predicted"/>
<keyword evidence="5 10" id="KW-0418">Kinase</keyword>
<dbReference type="SUPFAM" id="SSF55785">
    <property type="entry name" value="PYP-like sensor domain (PAS domain)"/>
    <property type="match status" value="2"/>
</dbReference>
<keyword evidence="3" id="KW-0597">Phosphoprotein</keyword>
<dbReference type="RefSeq" id="WP_023171384.1">
    <property type="nucleotide sequence ID" value="NC_022600.1"/>
</dbReference>
<dbReference type="GO" id="GO:0000155">
    <property type="term" value="F:phosphorelay sensor kinase activity"/>
    <property type="evidence" value="ECO:0007669"/>
    <property type="project" value="InterPro"/>
</dbReference>
<dbReference type="InterPro" id="IPR000014">
    <property type="entry name" value="PAS"/>
</dbReference>
<dbReference type="PRINTS" id="PR00344">
    <property type="entry name" value="BCTRLSENSOR"/>
</dbReference>
<keyword evidence="6" id="KW-0902">Two-component regulatory system</keyword>
<evidence type="ECO:0000256" key="7">
    <source>
        <dbReference type="SAM" id="Coils"/>
    </source>
</evidence>
<dbReference type="InterPro" id="IPR004358">
    <property type="entry name" value="Sig_transdc_His_kin-like_C"/>
</dbReference>
<dbReference type="EC" id="2.7.13.3" evidence="2"/>
<dbReference type="FunFam" id="3.30.565.10:FF:000006">
    <property type="entry name" value="Sensor histidine kinase WalK"/>
    <property type="match status" value="1"/>
</dbReference>
<keyword evidence="4" id="KW-0808">Transferase</keyword>